<dbReference type="AlphaFoldDB" id="A0A397Z9L2"/>
<proteinExistence type="predicted"/>
<reference evidence="4 5" key="1">
    <citation type="submission" date="2018-06" db="EMBL/GenBank/DDBJ databases">
        <title>WGS assembly of Brassica rapa FPsc.</title>
        <authorList>
            <person name="Bowman J."/>
            <person name="Kohchi T."/>
            <person name="Yamato K."/>
            <person name="Jenkins J."/>
            <person name="Shu S."/>
            <person name="Ishizaki K."/>
            <person name="Yamaoka S."/>
            <person name="Nishihama R."/>
            <person name="Nakamura Y."/>
            <person name="Berger F."/>
            <person name="Adam C."/>
            <person name="Aki S."/>
            <person name="Althoff F."/>
            <person name="Araki T."/>
            <person name="Arteaga-Vazquez M."/>
            <person name="Balasubrmanian S."/>
            <person name="Bauer D."/>
            <person name="Boehm C."/>
            <person name="Briginshaw L."/>
            <person name="Caballero-Perez J."/>
            <person name="Catarino B."/>
            <person name="Chen F."/>
            <person name="Chiyoda S."/>
            <person name="Chovatia M."/>
            <person name="Davies K."/>
            <person name="Delmans M."/>
            <person name="Demura T."/>
            <person name="Dierschke T."/>
            <person name="Dolan L."/>
            <person name="Dorantes-Acosta A."/>
            <person name="Eklund D."/>
            <person name="Florent S."/>
            <person name="Flores-Sandoval E."/>
            <person name="Fujiyama A."/>
            <person name="Fukuzawa H."/>
            <person name="Galik B."/>
            <person name="Grimanelli D."/>
            <person name="Grimwood J."/>
            <person name="Grossniklaus U."/>
            <person name="Hamada T."/>
            <person name="Haseloff J."/>
            <person name="Hetherington A."/>
            <person name="Higo A."/>
            <person name="Hirakawa Y."/>
            <person name="Hundley H."/>
            <person name="Ikeda Y."/>
            <person name="Inoue K."/>
            <person name="Inoue S."/>
            <person name="Ishida S."/>
            <person name="Jia Q."/>
            <person name="Kakita M."/>
            <person name="Kanazawa T."/>
            <person name="Kawai Y."/>
            <person name="Kawashima T."/>
            <person name="Kennedy M."/>
            <person name="Kinose K."/>
            <person name="Kinoshita T."/>
            <person name="Kohara Y."/>
            <person name="Koide E."/>
            <person name="Komatsu K."/>
            <person name="Kopischke S."/>
            <person name="Kubo M."/>
            <person name="Kyozuka J."/>
            <person name="Lagercrantz U."/>
            <person name="Lin S."/>
            <person name="Lindquist E."/>
            <person name="Lipzen A."/>
            <person name="Lu C."/>
            <person name="Luna E."/>
            <person name="Martienssen R."/>
            <person name="Minamino N."/>
            <person name="Mizutani M."/>
            <person name="Mizutani M."/>
            <person name="Mochizuki N."/>
            <person name="Monte I."/>
            <person name="Mosher R."/>
            <person name="Nagasaki H."/>
            <person name="Nakagami H."/>
            <person name="Naramoto S."/>
            <person name="Nishitani K."/>
            <person name="Ohtani M."/>
            <person name="Okamoto T."/>
            <person name="Okumura M."/>
            <person name="Phillips J."/>
            <person name="Pollak B."/>
            <person name="Reinders A."/>
            <person name="Roevekamp M."/>
            <person name="Sano R."/>
            <person name="Sawa S."/>
            <person name="Schmid M."/>
            <person name="Shirakawa M."/>
            <person name="Solano R."/>
            <person name="Spunde A."/>
            <person name="Suetsugu N."/>
            <person name="Sugano S."/>
            <person name="Sugiyama A."/>
            <person name="Sun R."/>
            <person name="Suzuki Y."/>
            <person name="Takenaka M."/>
            <person name="Takezawa D."/>
            <person name="Tomogane H."/>
            <person name="Tsuzuki M."/>
            <person name="Ueda T."/>
            <person name="Umeda M."/>
            <person name="Ward J."/>
            <person name="Watanabe Y."/>
            <person name="Yazaki K."/>
            <person name="Yokoyama R."/>
            <person name="Yoshitake Y."/>
            <person name="Yotsui I."/>
            <person name="Zachgo S."/>
            <person name="Schmutz J."/>
        </authorList>
    </citation>
    <scope>NUCLEOTIDE SEQUENCE [LARGE SCALE GENOMIC DNA]</scope>
    <source>
        <strain evidence="5">cv. B-3</strain>
    </source>
</reference>
<evidence type="ECO:0000256" key="3">
    <source>
        <dbReference type="ARBA" id="ARBA00023136"/>
    </source>
</evidence>
<evidence type="ECO:0000256" key="2">
    <source>
        <dbReference type="ARBA" id="ARBA00022692"/>
    </source>
</evidence>
<dbReference type="EMBL" id="CM010632">
    <property type="protein sequence ID" value="RID62339.1"/>
    <property type="molecule type" value="Genomic_DNA"/>
</dbReference>
<comment type="subcellular location">
    <subcellularLocation>
        <location evidence="1">Membrane</location>
    </subcellularLocation>
</comment>
<dbReference type="GO" id="GO:0016020">
    <property type="term" value="C:membrane"/>
    <property type="evidence" value="ECO:0007669"/>
    <property type="project" value="UniProtKB-SubCell"/>
</dbReference>
<organism evidence="4 5">
    <name type="scientific">Brassica campestris</name>
    <name type="common">Field mustard</name>
    <dbReference type="NCBI Taxonomy" id="3711"/>
    <lineage>
        <taxon>Eukaryota</taxon>
        <taxon>Viridiplantae</taxon>
        <taxon>Streptophyta</taxon>
        <taxon>Embryophyta</taxon>
        <taxon>Tracheophyta</taxon>
        <taxon>Spermatophyta</taxon>
        <taxon>Magnoliopsida</taxon>
        <taxon>eudicotyledons</taxon>
        <taxon>Gunneridae</taxon>
        <taxon>Pentapetalae</taxon>
        <taxon>rosids</taxon>
        <taxon>malvids</taxon>
        <taxon>Brassicales</taxon>
        <taxon>Brassicaceae</taxon>
        <taxon>Brassiceae</taxon>
        <taxon>Brassica</taxon>
    </lineage>
</organism>
<sequence>MAAALQAYPWMMTGTGNPPAAMDVKRPLDVASLKELERYGEIFVQVLLEIVFTEECSSEHGGFFTSIATGFSGAIAAAASHSFDTAKTRAQCVILPKLKKKEYVFLVGYHTRNMKTHLVWFLLISRYIANERKFLKWNKPGKRLERWTGILPTNRTLLFRGIGTRMARSSVASTVIVGCYYLAVDLLVPK</sequence>
<dbReference type="SUPFAM" id="SSF103506">
    <property type="entry name" value="Mitochondrial carrier"/>
    <property type="match status" value="1"/>
</dbReference>
<dbReference type="InterPro" id="IPR023395">
    <property type="entry name" value="MCP_dom_sf"/>
</dbReference>
<evidence type="ECO:0000313" key="4">
    <source>
        <dbReference type="EMBL" id="RID62339.1"/>
    </source>
</evidence>
<keyword evidence="2" id="KW-0812">Transmembrane</keyword>
<dbReference type="Proteomes" id="UP000264353">
    <property type="component" value="Chromosome A5"/>
</dbReference>
<keyword evidence="3" id="KW-0472">Membrane</keyword>
<evidence type="ECO:0000256" key="1">
    <source>
        <dbReference type="ARBA" id="ARBA00004370"/>
    </source>
</evidence>
<name>A0A397Z9L2_BRACM</name>
<evidence type="ECO:0000313" key="5">
    <source>
        <dbReference type="Proteomes" id="UP000264353"/>
    </source>
</evidence>
<gene>
    <name evidence="4" type="ORF">BRARA_E01421</name>
</gene>
<protein>
    <submittedName>
        <fullName evidence="4">Uncharacterized protein</fullName>
    </submittedName>
</protein>
<accession>A0A397Z9L2</accession>